<sequence>MYFSSPCPVSLSLSQACRLAAAIFDRNDFAALGNPSDAKTYKIDLDVNRLPICMLHSRCVARSHPHADAVFVVQLPLKLPRGKGASALEIKCMLNEYGAEMIPYIIFLGTFHKMMDDFA</sequence>
<protein>
    <submittedName>
        <fullName evidence="1">Uncharacterized protein</fullName>
    </submittedName>
</protein>
<dbReference type="EMBL" id="RCHU02000003">
    <property type="protein sequence ID" value="KAL3599489.1"/>
    <property type="molecule type" value="Genomic_DNA"/>
</dbReference>
<evidence type="ECO:0000313" key="1">
    <source>
        <dbReference type="EMBL" id="KAL3599489.1"/>
    </source>
</evidence>
<accession>A0ACC4CNA7</accession>
<organism evidence="1 2">
    <name type="scientific">Populus alba</name>
    <name type="common">White poplar</name>
    <dbReference type="NCBI Taxonomy" id="43335"/>
    <lineage>
        <taxon>Eukaryota</taxon>
        <taxon>Viridiplantae</taxon>
        <taxon>Streptophyta</taxon>
        <taxon>Embryophyta</taxon>
        <taxon>Tracheophyta</taxon>
        <taxon>Spermatophyta</taxon>
        <taxon>Magnoliopsida</taxon>
        <taxon>eudicotyledons</taxon>
        <taxon>Gunneridae</taxon>
        <taxon>Pentapetalae</taxon>
        <taxon>rosids</taxon>
        <taxon>fabids</taxon>
        <taxon>Malpighiales</taxon>
        <taxon>Salicaceae</taxon>
        <taxon>Saliceae</taxon>
        <taxon>Populus</taxon>
    </lineage>
</organism>
<keyword evidence="2" id="KW-1185">Reference proteome</keyword>
<evidence type="ECO:0000313" key="2">
    <source>
        <dbReference type="Proteomes" id="UP000309997"/>
    </source>
</evidence>
<name>A0ACC4CNA7_POPAL</name>
<gene>
    <name evidence="1" type="ORF">D5086_007407</name>
</gene>
<dbReference type="Proteomes" id="UP000309997">
    <property type="component" value="Unassembled WGS sequence"/>
</dbReference>
<comment type="caution">
    <text evidence="1">The sequence shown here is derived from an EMBL/GenBank/DDBJ whole genome shotgun (WGS) entry which is preliminary data.</text>
</comment>
<reference evidence="1 2" key="1">
    <citation type="journal article" date="2024" name="Plant Biotechnol. J.">
        <title>Genome and CRISPR/Cas9 system of a widespread forest tree (Populus alba) in the world.</title>
        <authorList>
            <person name="Liu Y.J."/>
            <person name="Jiang P.F."/>
            <person name="Han X.M."/>
            <person name="Li X.Y."/>
            <person name="Wang H.M."/>
            <person name="Wang Y.J."/>
            <person name="Wang X.X."/>
            <person name="Zeng Q.Y."/>
        </authorList>
    </citation>
    <scope>NUCLEOTIDE SEQUENCE [LARGE SCALE GENOMIC DNA]</scope>
    <source>
        <strain evidence="2">cv. PAL-ZL1</strain>
    </source>
</reference>
<proteinExistence type="predicted"/>